<dbReference type="PROSITE" id="PS51892">
    <property type="entry name" value="SUBTILASE"/>
    <property type="match status" value="1"/>
</dbReference>
<keyword evidence="4 6" id="KW-0378">Hydrolase</keyword>
<protein>
    <submittedName>
        <fullName evidence="9">Autotransporter domain-containing protein</fullName>
    </submittedName>
</protein>
<evidence type="ECO:0000256" key="2">
    <source>
        <dbReference type="ARBA" id="ARBA00022670"/>
    </source>
</evidence>
<keyword evidence="5 6" id="KW-0720">Serine protease</keyword>
<dbReference type="InterPro" id="IPR023828">
    <property type="entry name" value="Peptidase_S8_Ser-AS"/>
</dbReference>
<dbReference type="InterPro" id="IPR015500">
    <property type="entry name" value="Peptidase_S8_subtilisin-rel"/>
</dbReference>
<dbReference type="Gene3D" id="2.40.128.130">
    <property type="entry name" value="Autotransporter beta-domain"/>
    <property type="match status" value="1"/>
</dbReference>
<feature type="chain" id="PRO_5047346695" evidence="7">
    <location>
        <begin position="24"/>
        <end position="937"/>
    </location>
</feature>
<feature type="active site" description="Charge relay system" evidence="6">
    <location>
        <position position="316"/>
    </location>
</feature>
<dbReference type="InterPro" id="IPR005546">
    <property type="entry name" value="Autotransporte_beta"/>
</dbReference>
<keyword evidence="10" id="KW-1185">Reference proteome</keyword>
<dbReference type="SUPFAM" id="SSF52743">
    <property type="entry name" value="Subtilisin-like"/>
    <property type="match status" value="1"/>
</dbReference>
<dbReference type="InterPro" id="IPR013425">
    <property type="entry name" value="Autotrns_rpt"/>
</dbReference>
<name>A0ABX0A7V1_9GAMM</name>
<evidence type="ECO:0000259" key="8">
    <source>
        <dbReference type="PROSITE" id="PS51208"/>
    </source>
</evidence>
<evidence type="ECO:0000256" key="4">
    <source>
        <dbReference type="ARBA" id="ARBA00022801"/>
    </source>
</evidence>
<dbReference type="PROSITE" id="PS00138">
    <property type="entry name" value="SUBTILASE_SER"/>
    <property type="match status" value="1"/>
</dbReference>
<dbReference type="SUPFAM" id="SSF103515">
    <property type="entry name" value="Autotransporter"/>
    <property type="match status" value="1"/>
</dbReference>
<accession>A0ABX0A7V1</accession>
<evidence type="ECO:0000256" key="7">
    <source>
        <dbReference type="SAM" id="SignalP"/>
    </source>
</evidence>
<dbReference type="Pfam" id="PF00082">
    <property type="entry name" value="Peptidase_S8"/>
    <property type="match status" value="1"/>
</dbReference>
<feature type="active site" description="Charge relay system" evidence="6">
    <location>
        <position position="121"/>
    </location>
</feature>
<dbReference type="CDD" id="cd04848">
    <property type="entry name" value="Peptidases_S8_Autotransporter_serine_protease_like"/>
    <property type="match status" value="1"/>
</dbReference>
<dbReference type="Gene3D" id="3.40.50.200">
    <property type="entry name" value="Peptidase S8/S53 domain"/>
    <property type="match status" value="1"/>
</dbReference>
<dbReference type="PRINTS" id="PR00723">
    <property type="entry name" value="SUBTILISIN"/>
</dbReference>
<evidence type="ECO:0000256" key="6">
    <source>
        <dbReference type="PROSITE-ProRule" id="PRU01240"/>
    </source>
</evidence>
<evidence type="ECO:0000256" key="3">
    <source>
        <dbReference type="ARBA" id="ARBA00022729"/>
    </source>
</evidence>
<dbReference type="NCBIfam" id="TIGR02601">
    <property type="entry name" value="autotrns_rpt"/>
    <property type="match status" value="1"/>
</dbReference>
<feature type="active site" description="Charge relay system" evidence="6">
    <location>
        <position position="85"/>
    </location>
</feature>
<proteinExistence type="inferred from homology"/>
<dbReference type="InterPro" id="IPR000209">
    <property type="entry name" value="Peptidase_S8/S53_dom"/>
</dbReference>
<comment type="similarity">
    <text evidence="1 6">Belongs to the peptidase S8 family.</text>
</comment>
<dbReference type="PROSITE" id="PS51208">
    <property type="entry name" value="AUTOTRANSPORTER"/>
    <property type="match status" value="1"/>
</dbReference>
<dbReference type="PROSITE" id="PS00136">
    <property type="entry name" value="SUBTILASE_ASP"/>
    <property type="match status" value="1"/>
</dbReference>
<dbReference type="InterPro" id="IPR023827">
    <property type="entry name" value="Peptidase_S8_Asp-AS"/>
</dbReference>
<comment type="caution">
    <text evidence="9">The sequence shown here is derived from an EMBL/GenBank/DDBJ whole genome shotgun (WGS) entry which is preliminary data.</text>
</comment>
<keyword evidence="2 6" id="KW-0645">Protease</keyword>
<gene>
    <name evidence="9" type="ORF">DT603_01735</name>
</gene>
<dbReference type="RefSeq" id="WP_162348117.1">
    <property type="nucleotide sequence ID" value="NZ_QOVG01000001.1"/>
</dbReference>
<evidence type="ECO:0000313" key="9">
    <source>
        <dbReference type="EMBL" id="NDK37566.1"/>
    </source>
</evidence>
<organism evidence="9 10">
    <name type="scientific">Pseudoxanthomonas gei</name>
    <dbReference type="NCBI Taxonomy" id="1383030"/>
    <lineage>
        <taxon>Bacteria</taxon>
        <taxon>Pseudomonadati</taxon>
        <taxon>Pseudomonadota</taxon>
        <taxon>Gammaproteobacteria</taxon>
        <taxon>Lysobacterales</taxon>
        <taxon>Lysobacteraceae</taxon>
        <taxon>Pseudoxanthomonas</taxon>
    </lineage>
</organism>
<evidence type="ECO:0000256" key="5">
    <source>
        <dbReference type="ARBA" id="ARBA00022825"/>
    </source>
</evidence>
<dbReference type="EMBL" id="QOVG01000001">
    <property type="protein sequence ID" value="NDK37566.1"/>
    <property type="molecule type" value="Genomic_DNA"/>
</dbReference>
<feature type="domain" description="Autotransporter" evidence="8">
    <location>
        <begin position="661"/>
        <end position="937"/>
    </location>
</feature>
<reference evidence="9 10" key="1">
    <citation type="submission" date="2018-07" db="EMBL/GenBank/DDBJ databases">
        <title>Whole genome Sequencing of Pseudoxanthomonas gei KCTC 32298 (T).</title>
        <authorList>
            <person name="Kumar S."/>
            <person name="Bansal K."/>
            <person name="Kaur A."/>
            <person name="Patil P."/>
            <person name="Sharma S."/>
            <person name="Patil P.B."/>
        </authorList>
    </citation>
    <scope>NUCLEOTIDE SEQUENCE [LARGE SCALE GENOMIC DNA]</scope>
    <source>
        <strain evidence="9 10">KCTC 32298</strain>
    </source>
</reference>
<dbReference type="InterPro" id="IPR036709">
    <property type="entry name" value="Autotransporte_beta_dom_sf"/>
</dbReference>
<dbReference type="PANTHER" id="PTHR43806:SF11">
    <property type="entry name" value="CEREVISIN-RELATED"/>
    <property type="match status" value="1"/>
</dbReference>
<sequence length="937" mass="96511">MRSKQIDKVACACMLALALVACGGGGGGSTVRVNPPPAAPPPVPPTPPVVEAPNPAYGKHLLLTNTAAAHAAGFTGQGVTIGVVDSGINRNHPALAGRVIANLNYISSPPNNLSIDDVDGHGTAVSQIIAGKPFGAWPGGIAPGANLVSARIISDKPPVDDGSGQGNEVNGALGLASVHRDLINRGARIMNNSWGGLYWTNPAATAPIASEYRDFIFANDGLVVFATGNETRPNPSDMAALPSQPGTGGGFPAADLERGWLAVAALDTDNPTQLASYSNACGLAMRYCLAAPGKVVVTGTNDAPASPTYWSWSGTSLAAPQVSGAAALVWQAFPYFNNDLVRQTLLGTATDLGAPGVDAVFGQGALNVGRAVLGPARFDWGDVTANFSGGTSTWGNAISGAGGLVKQGTGTLVLASSSTYSGPTQVLGGELRISDNNTLASKVSVGPAGTLSGYARVAELRNNGTLRLDQPAFNVTGDYYQGSQARMAVLLSSPLYVGGTAYLDGELHVLGTKPGYVATGSENILAANAIVGRFASLTAAPTVFLDGSLAYTATHVWLNITRLNVAAAAMAMGNISSVSLGSAQRVEDAFGLIDAQPREGGGISADFIAAAGRFQAATSQAQALASLQSLSGELHAVADAMTYDAVGLNRRALSTHFSGQPQAAPRGAWYQALGGPGSGSYAGSSFDTAGWMLGQEARWGRQGVAGFAFGETQVRGRRGAGLDNSRDRQTHAQFYLGATQGSAYALGQLGFGRYDRHTERSLLLGERYRGTATAYSGNFSSASVEAGYHLFDPATADVTAYLGAEHTQVDRNGFSEGGVDGFGLATRDSRGQRTQGLAGIRAERAWRLADGRQLTLRGYGEWQQFLAGQGLVFDASFVGVPSWSPLLGADARDSSGLLGLGLDLQLLRHGRLSLGYDQRVGATSPARAVALELAYGF</sequence>
<dbReference type="PROSITE" id="PS51257">
    <property type="entry name" value="PROKAR_LIPOPROTEIN"/>
    <property type="match status" value="1"/>
</dbReference>
<dbReference type="PANTHER" id="PTHR43806">
    <property type="entry name" value="PEPTIDASE S8"/>
    <property type="match status" value="1"/>
</dbReference>
<dbReference type="InterPro" id="IPR036852">
    <property type="entry name" value="Peptidase_S8/S53_dom_sf"/>
</dbReference>
<dbReference type="InterPro" id="IPR050131">
    <property type="entry name" value="Peptidase_S8_subtilisin-like"/>
</dbReference>
<dbReference type="SMART" id="SM00869">
    <property type="entry name" value="Autotransporter"/>
    <property type="match status" value="1"/>
</dbReference>
<dbReference type="Proteomes" id="UP001429354">
    <property type="component" value="Unassembled WGS sequence"/>
</dbReference>
<evidence type="ECO:0000256" key="1">
    <source>
        <dbReference type="ARBA" id="ARBA00011073"/>
    </source>
</evidence>
<feature type="signal peptide" evidence="7">
    <location>
        <begin position="1"/>
        <end position="23"/>
    </location>
</feature>
<dbReference type="Pfam" id="PF03797">
    <property type="entry name" value="Autotransporter"/>
    <property type="match status" value="1"/>
</dbReference>
<dbReference type="Pfam" id="PF12951">
    <property type="entry name" value="PATR"/>
    <property type="match status" value="1"/>
</dbReference>
<keyword evidence="3 7" id="KW-0732">Signal</keyword>
<evidence type="ECO:0000313" key="10">
    <source>
        <dbReference type="Proteomes" id="UP001429354"/>
    </source>
</evidence>
<dbReference type="InterPro" id="IPR034061">
    <property type="entry name" value="Peptidases_S8_Autotransporter"/>
</dbReference>